<dbReference type="GeneID" id="36320798"/>
<keyword evidence="1 4" id="KW-0240">DNA-directed RNA polymerase</keyword>
<dbReference type="PROSITE" id="PS00446">
    <property type="entry name" value="RNA_POL_D_30KD"/>
    <property type="match status" value="1"/>
</dbReference>
<protein>
    <submittedName>
        <fullName evidence="4">Dna-directed rna polymerases i and iii subunit rpac1</fullName>
    </submittedName>
</protein>
<dbReference type="Pfam" id="PF01193">
    <property type="entry name" value="RNA_pol_L"/>
    <property type="match status" value="1"/>
</dbReference>
<dbReference type="Gene3D" id="3.30.70.20">
    <property type="match status" value="1"/>
</dbReference>
<dbReference type="EMBL" id="JPQZ01000005">
    <property type="protein sequence ID" value="KKO76221.1"/>
    <property type="molecule type" value="Genomic_DNA"/>
</dbReference>
<dbReference type="SUPFAM" id="SSF55257">
    <property type="entry name" value="RBP11-like subunits of RNA polymerase"/>
    <property type="match status" value="1"/>
</dbReference>
<dbReference type="CDD" id="cd07032">
    <property type="entry name" value="RNAP_I_II_AC40"/>
    <property type="match status" value="1"/>
</dbReference>
<dbReference type="InterPro" id="IPR036643">
    <property type="entry name" value="RNApol_insert_sf"/>
</dbReference>
<dbReference type="GO" id="GO:0046983">
    <property type="term" value="F:protein dimerization activity"/>
    <property type="evidence" value="ECO:0007669"/>
    <property type="project" value="InterPro"/>
</dbReference>
<accession>A0A0F9WFU6</accession>
<dbReference type="Gene3D" id="3.30.1360.10">
    <property type="entry name" value="RNA polymerase, RBP11-like subunit"/>
    <property type="match status" value="1"/>
</dbReference>
<keyword evidence="5" id="KW-1185">Reference proteome</keyword>
<dbReference type="Proteomes" id="UP000034350">
    <property type="component" value="Unassembled WGS sequence"/>
</dbReference>
<dbReference type="SUPFAM" id="SSF56553">
    <property type="entry name" value="Insert subdomain of RNA polymerase alpha subunit"/>
    <property type="match status" value="1"/>
</dbReference>
<dbReference type="NCBIfam" id="NF001988">
    <property type="entry name" value="PRK00783.1"/>
    <property type="match status" value="1"/>
</dbReference>
<evidence type="ECO:0000259" key="3">
    <source>
        <dbReference type="SMART" id="SM00662"/>
    </source>
</evidence>
<dbReference type="GO" id="GO:0005666">
    <property type="term" value="C:RNA polymerase III complex"/>
    <property type="evidence" value="ECO:0007669"/>
    <property type="project" value="TreeGrafter"/>
</dbReference>
<dbReference type="InterPro" id="IPR011263">
    <property type="entry name" value="DNA-dir_RNA_pol_RpoA/D/Rpb3"/>
</dbReference>
<feature type="domain" description="DNA-directed RNA polymerase RpoA/D/Rpb3-type" evidence="3">
    <location>
        <begin position="41"/>
        <end position="285"/>
    </location>
</feature>
<dbReference type="PANTHER" id="PTHR11800">
    <property type="entry name" value="DNA-DIRECTED RNA POLYMERASE"/>
    <property type="match status" value="1"/>
</dbReference>
<evidence type="ECO:0000256" key="2">
    <source>
        <dbReference type="ARBA" id="ARBA00023163"/>
    </source>
</evidence>
<reference evidence="4 5" key="1">
    <citation type="journal article" date="2015" name="Environ. Microbiol.">
        <title>Genome analyses suggest the presence of polyploidy and recent human-driven expansions in eight global populations of the honeybee pathogen Nosema ceranae.</title>
        <authorList>
            <person name="Pelin A."/>
            <person name="Selman M."/>
            <person name="Aris-Brosou S."/>
            <person name="Farinelli L."/>
            <person name="Corradi N."/>
        </authorList>
    </citation>
    <scope>NUCLEOTIDE SEQUENCE [LARGE SCALE GENOMIC DNA]</scope>
    <source>
        <strain evidence="4 5">PA08 1199</strain>
    </source>
</reference>
<comment type="caution">
    <text evidence="4">The sequence shown here is derived from an EMBL/GenBank/DDBJ whole genome shotgun (WGS) entry which is preliminary data.</text>
</comment>
<dbReference type="GO" id="GO:0003899">
    <property type="term" value="F:DNA-directed RNA polymerase activity"/>
    <property type="evidence" value="ECO:0007669"/>
    <property type="project" value="InterPro"/>
</dbReference>
<evidence type="ECO:0000256" key="1">
    <source>
        <dbReference type="ARBA" id="ARBA00022478"/>
    </source>
</evidence>
<dbReference type="InterPro" id="IPR022842">
    <property type="entry name" value="RNAP_Rpo3/Rpb3/RPAC1"/>
</dbReference>
<dbReference type="VEuPathDB" id="MicrosporidiaDB:AAJ76_500033093"/>
<dbReference type="RefSeq" id="XP_024331963.1">
    <property type="nucleotide sequence ID" value="XM_024475851.1"/>
</dbReference>
<dbReference type="GO" id="GO:0003677">
    <property type="term" value="F:DNA binding"/>
    <property type="evidence" value="ECO:0007669"/>
    <property type="project" value="InterPro"/>
</dbReference>
<dbReference type="VEuPathDB" id="MicrosporidiaDB:G9O61_00g003510"/>
<dbReference type="OrthoDB" id="270173at2759"/>
<dbReference type="GO" id="GO:0055029">
    <property type="term" value="C:nuclear DNA-directed RNA polymerase complex"/>
    <property type="evidence" value="ECO:0007669"/>
    <property type="project" value="UniProtKB-ARBA"/>
</dbReference>
<proteinExistence type="inferred from homology"/>
<dbReference type="Gene3D" id="2.170.120.12">
    <property type="entry name" value="DNA-directed RNA polymerase, insert domain"/>
    <property type="match status" value="1"/>
</dbReference>
<dbReference type="GO" id="GO:0005736">
    <property type="term" value="C:RNA polymerase I complex"/>
    <property type="evidence" value="ECO:0007669"/>
    <property type="project" value="TreeGrafter"/>
</dbReference>
<dbReference type="PANTHER" id="PTHR11800:SF13">
    <property type="entry name" value="DNA-DIRECTED RNA POLYMERASES I AND III SUBUNIT RPAC1"/>
    <property type="match status" value="1"/>
</dbReference>
<evidence type="ECO:0000313" key="4">
    <source>
        <dbReference type="EMBL" id="KKO76221.1"/>
    </source>
</evidence>
<dbReference type="SMART" id="SM00662">
    <property type="entry name" value="RPOLD"/>
    <property type="match status" value="1"/>
</dbReference>
<name>A0A0F9WFU6_9MICR</name>
<dbReference type="HAMAP" id="MF_00320">
    <property type="entry name" value="RNApol_arch_Rpo3"/>
    <property type="match status" value="1"/>
</dbReference>
<dbReference type="GO" id="GO:0006351">
    <property type="term" value="P:DNA-templated transcription"/>
    <property type="evidence" value="ECO:0007669"/>
    <property type="project" value="InterPro"/>
</dbReference>
<dbReference type="InterPro" id="IPR036603">
    <property type="entry name" value="RBP11-like"/>
</dbReference>
<sequence length="293" mass="33720">MSNFYELKHETIVDVHRAQTRTFNEMMENIKLDIIKKEHLVLEFDLVGVDCSVANALRRILINEIPTFAIENVFIFDNTSVLPDEFLAHRLGLIPLDICPDLEVGDFHFELKKTNTSSEVMTVTSNDIKYIKKDGQPDIEISKDIPIAKLAPKQALIIEMVACKNVGRVHAKWSPVCTAAYRLMPIIKIEDFYDEEAEKLQKCFSPGVISLVKEGESYKAIVSEPRKDTVSREVFRHKEFENKVFLGRKNDHFIFTVESLVLDPIYLVKKALQIINKKLDHLKGELREFQNTN</sequence>
<organism evidence="4 5">
    <name type="scientific">Vairimorpha ceranae</name>
    <dbReference type="NCBI Taxonomy" id="40302"/>
    <lineage>
        <taxon>Eukaryota</taxon>
        <taxon>Fungi</taxon>
        <taxon>Fungi incertae sedis</taxon>
        <taxon>Microsporidia</taxon>
        <taxon>Nosematidae</taxon>
        <taxon>Vairimorpha</taxon>
    </lineage>
</organism>
<dbReference type="InterPro" id="IPR050518">
    <property type="entry name" value="Rpo3/RPB3_RNA_Pol_subunit"/>
</dbReference>
<dbReference type="AlphaFoldDB" id="A0A0F9WFU6"/>
<gene>
    <name evidence="4" type="ORF">AAJ76_500033093</name>
</gene>
<evidence type="ECO:0000313" key="5">
    <source>
        <dbReference type="Proteomes" id="UP000034350"/>
    </source>
</evidence>
<dbReference type="InterPro" id="IPR001514">
    <property type="entry name" value="DNA-dir_RNA_pol_30-40kDasu_CS"/>
</dbReference>
<dbReference type="InterPro" id="IPR033901">
    <property type="entry name" value="RNAPI/III_AC40"/>
</dbReference>
<dbReference type="VEuPathDB" id="MicrosporidiaDB:NCER_100268"/>
<keyword evidence="2" id="KW-0804">Transcription</keyword>